<feature type="transmembrane region" description="Helical" evidence="10">
    <location>
        <begin position="103"/>
        <end position="124"/>
    </location>
</feature>
<evidence type="ECO:0000256" key="1">
    <source>
        <dbReference type="ARBA" id="ARBA00004141"/>
    </source>
</evidence>
<keyword evidence="3 8" id="KW-0813">Transport</keyword>
<dbReference type="FunFam" id="1.10.4160.10:FF:000002">
    <property type="entry name" value="Purine-cytosine permease fcyB"/>
    <property type="match status" value="1"/>
</dbReference>
<name>A0AB34L0Y8_9PEZI</name>
<feature type="transmembrane region" description="Helical" evidence="10">
    <location>
        <begin position="358"/>
        <end position="382"/>
    </location>
</feature>
<comment type="subcellular location">
    <subcellularLocation>
        <location evidence="1">Membrane</location>
        <topology evidence="1">Multi-pass membrane protein</topology>
    </subcellularLocation>
</comment>
<feature type="transmembrane region" description="Helical" evidence="10">
    <location>
        <begin position="136"/>
        <end position="158"/>
    </location>
</feature>
<dbReference type="GO" id="GO:0015851">
    <property type="term" value="P:nucleobase transport"/>
    <property type="evidence" value="ECO:0007669"/>
    <property type="project" value="UniProtKB-ARBA"/>
</dbReference>
<feature type="region of interest" description="Disordered" evidence="9">
    <location>
        <begin position="1"/>
        <end position="54"/>
    </location>
</feature>
<keyword evidence="12" id="KW-1185">Reference proteome</keyword>
<dbReference type="Pfam" id="PF02133">
    <property type="entry name" value="Transp_cyt_pur"/>
    <property type="match status" value="1"/>
</dbReference>
<feature type="transmembrane region" description="Helical" evidence="10">
    <location>
        <begin position="214"/>
        <end position="236"/>
    </location>
</feature>
<dbReference type="PANTHER" id="PTHR31806">
    <property type="entry name" value="PURINE-CYTOSINE PERMEASE FCY2-RELATED"/>
    <property type="match status" value="1"/>
</dbReference>
<feature type="transmembrane region" description="Helical" evidence="10">
    <location>
        <begin position="313"/>
        <end position="338"/>
    </location>
</feature>
<accession>A0AB34L0Y8</accession>
<keyword evidence="6 10" id="KW-1133">Transmembrane helix</keyword>
<evidence type="ECO:0000256" key="4">
    <source>
        <dbReference type="ARBA" id="ARBA00022553"/>
    </source>
</evidence>
<evidence type="ECO:0008006" key="13">
    <source>
        <dbReference type="Google" id="ProtNLM"/>
    </source>
</evidence>
<proteinExistence type="inferred from homology"/>
<feature type="compositionally biased region" description="Polar residues" evidence="9">
    <location>
        <begin position="29"/>
        <end position="45"/>
    </location>
</feature>
<evidence type="ECO:0000256" key="3">
    <source>
        <dbReference type="ARBA" id="ARBA00022448"/>
    </source>
</evidence>
<dbReference type="GeneID" id="96002978"/>
<dbReference type="GO" id="GO:0005886">
    <property type="term" value="C:plasma membrane"/>
    <property type="evidence" value="ECO:0007669"/>
    <property type="project" value="TreeGrafter"/>
</dbReference>
<feature type="transmembrane region" description="Helical" evidence="10">
    <location>
        <begin position="241"/>
        <end position="258"/>
    </location>
</feature>
<organism evidence="11 12">
    <name type="scientific">Cladosporium halotolerans</name>
    <dbReference type="NCBI Taxonomy" id="1052096"/>
    <lineage>
        <taxon>Eukaryota</taxon>
        <taxon>Fungi</taxon>
        <taxon>Dikarya</taxon>
        <taxon>Ascomycota</taxon>
        <taxon>Pezizomycotina</taxon>
        <taxon>Dothideomycetes</taxon>
        <taxon>Dothideomycetidae</taxon>
        <taxon>Cladosporiales</taxon>
        <taxon>Cladosporiaceae</taxon>
        <taxon>Cladosporium</taxon>
    </lineage>
</organism>
<dbReference type="PANTHER" id="PTHR31806:SF7">
    <property type="entry name" value="TRANSPORTER, PUTATIVE (AFU_ORTHOLOGUE AFUA_2G04690)-RELATED"/>
    <property type="match status" value="1"/>
</dbReference>
<dbReference type="PIRSF" id="PIRSF002744">
    <property type="entry name" value="Pur-cyt_permease"/>
    <property type="match status" value="1"/>
</dbReference>
<keyword evidence="4" id="KW-0597">Phosphoprotein</keyword>
<dbReference type="InterPro" id="IPR001248">
    <property type="entry name" value="Pur-cyt_permease"/>
</dbReference>
<sequence>MASHGNPEILEAPAPERPQRPLTADEKLAQTTFDVESSPKSSEWDGTNEAPYDAPATVKDDGILATMRRWEAAMDRKLGIESHAIDRKLPEDRKAKMTWRDNLTMAALWASGTMNLSCFATGFLGWKFGLDLKQSILIVIFGSILGGAVSGFCATLGAPTGLRQISIGRYSFGWYPNKLVALLNTIQQIGWSSAGCITGGIALNAVADGKVSTALGIVIIAICSLIISFIGIKAILPFERYAWIVYLIVFLIILGQTGPSADPTPGTELEGMELSGTVLSLLAIVYGSSASWATAASDYYVLYPTNTSRTKVFILTTLGVALPTSFGMVSGCVVSSALNTEPTWNAAYTENGGSGLGFLLQTALYPVGFAKFLLVLLVLSGINCNIINTYSAALSCQQFARPFAAVPRVIWTFGCFAVILAIALAGRDHILDYLENFLSLLGYWCTSYFVIVATEHFVFRKANIEANYDLEGWNDPARLPLGLAALASFLLGVVMWCMGMVETWFVGPVGGLIGEGGGDVANELTFAVTLLAYLPLRWAELKFFKR</sequence>
<dbReference type="InterPro" id="IPR026030">
    <property type="entry name" value="Pur-cyt_permease_Fcy2/21/22"/>
</dbReference>
<dbReference type="RefSeq" id="XP_069232961.1">
    <property type="nucleotide sequence ID" value="XM_069370140.1"/>
</dbReference>
<evidence type="ECO:0000256" key="2">
    <source>
        <dbReference type="ARBA" id="ARBA00008974"/>
    </source>
</evidence>
<feature type="compositionally biased region" description="Basic and acidic residues" evidence="9">
    <location>
        <begin position="17"/>
        <end position="28"/>
    </location>
</feature>
<dbReference type="Gene3D" id="1.10.4160.10">
    <property type="entry name" value="Hydantoin permease"/>
    <property type="match status" value="1"/>
</dbReference>
<keyword evidence="7 8" id="KW-0472">Membrane</keyword>
<dbReference type="GO" id="GO:0022857">
    <property type="term" value="F:transmembrane transporter activity"/>
    <property type="evidence" value="ECO:0007669"/>
    <property type="project" value="InterPro"/>
</dbReference>
<evidence type="ECO:0000256" key="8">
    <source>
        <dbReference type="PIRNR" id="PIRNR002744"/>
    </source>
</evidence>
<feature type="transmembrane region" description="Helical" evidence="10">
    <location>
        <begin position="403"/>
        <end position="425"/>
    </location>
</feature>
<evidence type="ECO:0000256" key="10">
    <source>
        <dbReference type="SAM" id="Phobius"/>
    </source>
</evidence>
<protein>
    <recommendedName>
        <fullName evidence="13">Nucleoside transporter</fullName>
    </recommendedName>
</protein>
<evidence type="ECO:0000313" key="12">
    <source>
        <dbReference type="Proteomes" id="UP000803884"/>
    </source>
</evidence>
<comment type="caution">
    <text evidence="11">The sequence shown here is derived from an EMBL/GenBank/DDBJ whole genome shotgun (WGS) entry which is preliminary data.</text>
</comment>
<comment type="similarity">
    <text evidence="2 8">Belongs to the purine-cytosine permease (2.A.39) family.</text>
</comment>
<dbReference type="GO" id="GO:0000329">
    <property type="term" value="C:fungal-type vacuole membrane"/>
    <property type="evidence" value="ECO:0007669"/>
    <property type="project" value="TreeGrafter"/>
</dbReference>
<feature type="transmembrane region" description="Helical" evidence="10">
    <location>
        <begin position="437"/>
        <end position="458"/>
    </location>
</feature>
<evidence type="ECO:0000256" key="5">
    <source>
        <dbReference type="ARBA" id="ARBA00022692"/>
    </source>
</evidence>
<evidence type="ECO:0000256" key="6">
    <source>
        <dbReference type="ARBA" id="ARBA00022989"/>
    </source>
</evidence>
<dbReference type="Proteomes" id="UP000803884">
    <property type="component" value="Unassembled WGS sequence"/>
</dbReference>
<reference evidence="11 12" key="1">
    <citation type="journal article" date="2020" name="Microbiol. Resour. Announc.">
        <title>Draft Genome Sequence of a Cladosporium Species Isolated from the Mesophotic Ascidian Didemnum maculosum.</title>
        <authorList>
            <person name="Gioti A."/>
            <person name="Siaperas R."/>
            <person name="Nikolaivits E."/>
            <person name="Le Goff G."/>
            <person name="Ouazzani J."/>
            <person name="Kotoulas G."/>
            <person name="Topakas E."/>
        </authorList>
    </citation>
    <scope>NUCLEOTIDE SEQUENCE [LARGE SCALE GENOMIC DNA]</scope>
    <source>
        <strain evidence="11 12">TM138-S3</strain>
    </source>
</reference>
<evidence type="ECO:0000256" key="7">
    <source>
        <dbReference type="ARBA" id="ARBA00023136"/>
    </source>
</evidence>
<feature type="transmembrane region" description="Helical" evidence="10">
    <location>
        <begin position="278"/>
        <end position="301"/>
    </location>
</feature>
<evidence type="ECO:0000313" key="11">
    <source>
        <dbReference type="EMBL" id="KAL1589856.1"/>
    </source>
</evidence>
<gene>
    <name evidence="11" type="ORF">WHR41_01534</name>
</gene>
<feature type="transmembrane region" description="Helical" evidence="10">
    <location>
        <begin position="179"/>
        <end position="202"/>
    </location>
</feature>
<dbReference type="EMBL" id="JAAQHG020000004">
    <property type="protein sequence ID" value="KAL1589856.1"/>
    <property type="molecule type" value="Genomic_DNA"/>
</dbReference>
<dbReference type="AlphaFoldDB" id="A0AB34L0Y8"/>
<keyword evidence="5 10" id="KW-0812">Transmembrane</keyword>
<feature type="transmembrane region" description="Helical" evidence="10">
    <location>
        <begin position="479"/>
        <end position="501"/>
    </location>
</feature>
<evidence type="ECO:0000256" key="9">
    <source>
        <dbReference type="SAM" id="MobiDB-lite"/>
    </source>
</evidence>